<geneLocation type="plasmid" evidence="2 3">
    <name>megaplasmid</name>
</geneLocation>
<dbReference type="KEGG" id="mea:Mex_2p0953"/>
<dbReference type="AlphaFoldDB" id="C5B5L6"/>
<reference evidence="2 3" key="1">
    <citation type="journal article" date="2009" name="PLoS ONE">
        <title>Methylobacterium genome sequences: a reference blueprint to investigate microbial metabolism of C1 compounds from natural and industrial sources.</title>
        <authorList>
            <person name="Vuilleumier S."/>
            <person name="Chistoserdova L."/>
            <person name="Lee M.-C."/>
            <person name="Bringel F."/>
            <person name="Lajus A."/>
            <person name="Zhou Y."/>
            <person name="Gourion B."/>
            <person name="Barbe V."/>
            <person name="Chang J."/>
            <person name="Cruveiller S."/>
            <person name="Dossat C."/>
            <person name="Gillett W."/>
            <person name="Gruffaz C."/>
            <person name="Haugen E."/>
            <person name="Hourcade E."/>
            <person name="Levy R."/>
            <person name="Mangenot S."/>
            <person name="Muller E."/>
            <person name="Nadalig T."/>
            <person name="Pagni M."/>
            <person name="Penny C."/>
            <person name="Peyraud R."/>
            <person name="Robinson D.G."/>
            <person name="Roche D."/>
            <person name="Rouy Z."/>
            <person name="Saenampechek C."/>
            <person name="Salvignol G."/>
            <person name="Vallenet D."/>
            <person name="Wu Z."/>
            <person name="Marx C.J."/>
            <person name="Vorholt J.A."/>
            <person name="Olson M.V."/>
            <person name="Kaul R."/>
            <person name="Weissenbach J."/>
            <person name="Medigue C."/>
            <person name="Lidstrom M.E."/>
        </authorList>
    </citation>
    <scope>NUCLEOTIDE SEQUENCE [LARGE SCALE GENOMIC DNA]</scope>
    <source>
        <strain evidence="3">ATCC 14718 / DSM 1338 / JCM 2805 / NCIMB 9133 / AM1</strain>
    </source>
</reference>
<dbReference type="RefSeq" id="WP_012754179.1">
    <property type="nucleotide sequence ID" value="NC_012811.1"/>
</dbReference>
<keyword evidence="2" id="KW-0614">Plasmid</keyword>
<organism evidence="2 3">
    <name type="scientific">Methylorubrum extorquens (strain ATCC 14718 / DSM 1338 / JCM 2805 / NCIMB 9133 / AM1)</name>
    <name type="common">Methylobacterium extorquens</name>
    <dbReference type="NCBI Taxonomy" id="272630"/>
    <lineage>
        <taxon>Bacteria</taxon>
        <taxon>Pseudomonadati</taxon>
        <taxon>Pseudomonadota</taxon>
        <taxon>Alphaproteobacteria</taxon>
        <taxon>Hyphomicrobiales</taxon>
        <taxon>Methylobacteriaceae</taxon>
        <taxon>Methylorubrum</taxon>
    </lineage>
</organism>
<sequence>MVYSVTTFRNGTAGMMVASVAPPVHPDLLETELKGLSTAHFFMDDPVRLARFAKAIAEADDAQTELGRLQILHVLKEIAERMDRMRFAHPLSVDAADRIGESLRNAVEGIASDVVDLLRKADEAPRDKGAIRYLAGALQTLAEAKQFTALLSEADPDNAEFAALAADAAGHFEARSRDADRLRETVGPRYGHVTELLPSATRIAAEAEHRFTLQIGLDGSILTPDHVLRTMQDCGDRDLLWRASQAGLREKTIHEGMHTVLTAVDAAALRAKAAEIVTTFNALFNEPGFLPLLRQGSTLSRWKGLNGIHDAHDPGDEHEIRESHRRSRAGLHRRDEAEYQKELDKLPADRERWRTEGRMYLSASFALEDLVSGALKGHLGGTRPVLVLRTDPATGATVGTFRGDGGDGVLAIYPDNLERYPGAVFAVTLDATEVASGLPPLASIREEAWVGGPRKGTNYYGIEDAMGCIAGGDAYSQSFFFGRQVAVIDETGTDWEPPSPAPAFRPAA</sequence>
<evidence type="ECO:0000256" key="1">
    <source>
        <dbReference type="SAM" id="MobiDB-lite"/>
    </source>
</evidence>
<protein>
    <submittedName>
        <fullName evidence="2">Uncharacterized protein</fullName>
    </submittedName>
</protein>
<dbReference type="EMBL" id="CP001511">
    <property type="protein sequence ID" value="ACS43748.1"/>
    <property type="molecule type" value="Genomic_DNA"/>
</dbReference>
<feature type="region of interest" description="Disordered" evidence="1">
    <location>
        <begin position="313"/>
        <end position="336"/>
    </location>
</feature>
<gene>
    <name evidence="2" type="ordered locus">MexAM1_META2p0953</name>
</gene>
<feature type="compositionally biased region" description="Basic and acidic residues" evidence="1">
    <location>
        <begin position="313"/>
        <end position="322"/>
    </location>
</feature>
<proteinExistence type="predicted"/>
<dbReference type="HOGENOM" id="CLU_536178_0_0_5"/>
<name>C5B5L6_METEA</name>
<evidence type="ECO:0000313" key="2">
    <source>
        <dbReference type="EMBL" id="ACS43748.1"/>
    </source>
</evidence>
<keyword evidence="3" id="KW-1185">Reference proteome</keyword>
<dbReference type="Proteomes" id="UP000009081">
    <property type="component" value="Plasmid megaplasmid"/>
</dbReference>
<accession>C5B5L6</accession>
<evidence type="ECO:0000313" key="3">
    <source>
        <dbReference type="Proteomes" id="UP000009081"/>
    </source>
</evidence>